<gene>
    <name evidence="1" type="ORF">JZ751_013395</name>
</gene>
<proteinExistence type="predicted"/>
<protein>
    <submittedName>
        <fullName evidence="1">Uncharacterized protein</fullName>
    </submittedName>
</protein>
<organism evidence="1 2">
    <name type="scientific">Albula glossodonta</name>
    <name type="common">roundjaw bonefish</name>
    <dbReference type="NCBI Taxonomy" id="121402"/>
    <lineage>
        <taxon>Eukaryota</taxon>
        <taxon>Metazoa</taxon>
        <taxon>Chordata</taxon>
        <taxon>Craniata</taxon>
        <taxon>Vertebrata</taxon>
        <taxon>Euteleostomi</taxon>
        <taxon>Actinopterygii</taxon>
        <taxon>Neopterygii</taxon>
        <taxon>Teleostei</taxon>
        <taxon>Albuliformes</taxon>
        <taxon>Albulidae</taxon>
        <taxon>Albula</taxon>
    </lineage>
</organism>
<dbReference type="AlphaFoldDB" id="A0A8T2N9H4"/>
<dbReference type="EMBL" id="JAFBMS010000213">
    <property type="protein sequence ID" value="KAG9333137.1"/>
    <property type="molecule type" value="Genomic_DNA"/>
</dbReference>
<dbReference type="Proteomes" id="UP000824540">
    <property type="component" value="Unassembled WGS sequence"/>
</dbReference>
<evidence type="ECO:0000313" key="1">
    <source>
        <dbReference type="EMBL" id="KAG9333137.1"/>
    </source>
</evidence>
<sequence length="73" mass="7813">MVELEGQTFILSSTFSMPSEGLLCSLTEHIPSLSEVEGGQLTGSAYSLQVLPQVGLHTQLVLVARRAFLHSLG</sequence>
<keyword evidence="2" id="KW-1185">Reference proteome</keyword>
<evidence type="ECO:0000313" key="2">
    <source>
        <dbReference type="Proteomes" id="UP000824540"/>
    </source>
</evidence>
<accession>A0A8T2N9H4</accession>
<name>A0A8T2N9H4_9TELE</name>
<reference evidence="1" key="1">
    <citation type="thesis" date="2021" institute="BYU ScholarsArchive" country="Provo, UT, USA">
        <title>Applications of and Algorithms for Genome Assembly and Genomic Analyses with an Emphasis on Marine Teleosts.</title>
        <authorList>
            <person name="Pickett B.D."/>
        </authorList>
    </citation>
    <scope>NUCLEOTIDE SEQUENCE</scope>
    <source>
        <strain evidence="1">HI-2016</strain>
    </source>
</reference>
<comment type="caution">
    <text evidence="1">The sequence shown here is derived from an EMBL/GenBank/DDBJ whole genome shotgun (WGS) entry which is preliminary data.</text>
</comment>